<dbReference type="PATRIC" id="fig|1348973.3.peg.1506"/>
<feature type="transmembrane region" description="Helical" evidence="1">
    <location>
        <begin position="57"/>
        <end position="75"/>
    </location>
</feature>
<feature type="transmembrane region" description="Helical" evidence="1">
    <location>
        <begin position="31"/>
        <end position="50"/>
    </location>
</feature>
<feature type="transmembrane region" description="Helical" evidence="1">
    <location>
        <begin position="174"/>
        <end position="195"/>
    </location>
</feature>
<dbReference type="Proteomes" id="UP000027936">
    <property type="component" value="Unassembled WGS sequence"/>
</dbReference>
<gene>
    <name evidence="2" type="ORF">M670_01543</name>
</gene>
<evidence type="ECO:0000256" key="1">
    <source>
        <dbReference type="SAM" id="Phobius"/>
    </source>
</evidence>
<comment type="caution">
    <text evidence="2">The sequence shown here is derived from an EMBL/GenBank/DDBJ whole genome shotgun (WGS) entry which is preliminary data.</text>
</comment>
<name>A0A072NQL0_SCHAZ</name>
<dbReference type="OrthoDB" id="2739093at2"/>
<dbReference type="NCBIfam" id="NF041646">
    <property type="entry name" value="VC0807_fam"/>
    <property type="match status" value="1"/>
</dbReference>
<feature type="transmembrane region" description="Helical" evidence="1">
    <location>
        <begin position="7"/>
        <end position="25"/>
    </location>
</feature>
<protein>
    <recommendedName>
        <fullName evidence="4">Intracellular septation protein A</fullName>
    </recommendedName>
</protein>
<dbReference type="AlphaFoldDB" id="A0A072NQL0"/>
<keyword evidence="1" id="KW-0472">Membrane</keyword>
<keyword evidence="1" id="KW-0812">Transmembrane</keyword>
<evidence type="ECO:0000313" key="3">
    <source>
        <dbReference type="Proteomes" id="UP000027936"/>
    </source>
</evidence>
<keyword evidence="1" id="KW-1133">Transmembrane helix</keyword>
<evidence type="ECO:0000313" key="2">
    <source>
        <dbReference type="EMBL" id="KEF39153.1"/>
    </source>
</evidence>
<feature type="transmembrane region" description="Helical" evidence="1">
    <location>
        <begin position="81"/>
        <end position="103"/>
    </location>
</feature>
<dbReference type="RefSeq" id="WP_035194590.1">
    <property type="nucleotide sequence ID" value="NZ_JJRY01000004.1"/>
</dbReference>
<dbReference type="EMBL" id="JJRY01000004">
    <property type="protein sequence ID" value="KEF39153.1"/>
    <property type="molecule type" value="Genomic_DNA"/>
</dbReference>
<accession>A0A072NQL0</accession>
<sequence length="218" mass="25519">MKKFKPIIEIICYIVLPIVIWKYGREPLGDYYAMLLSTAPAFVYTIWNFFNDRQFNVSGLYIMSSLMVNTILDLISDSAEWMLWNGIYFNFGMIAFLLLTIAIKKPIVMYFLIDAAYVQGTPREESLKKYKSKELFKYFQWLTAFLILRDVLESGVKIWLIYKYGVDGFDKILIAMRTFGWIMSVVFVGAVMFVFNKISQHAEKEKSAESEEEEEKVI</sequence>
<evidence type="ECO:0008006" key="4">
    <source>
        <dbReference type="Google" id="ProtNLM"/>
    </source>
</evidence>
<proteinExistence type="predicted"/>
<reference evidence="2 3" key="1">
    <citation type="submission" date="2014-04" db="EMBL/GenBank/DDBJ databases">
        <title>Draft genome sequence of Bacillus azotoformans MEV2011, a (co-) denitrifying strain unable to grow in the presence of oxygen.</title>
        <authorList>
            <person name="Nielsen M."/>
            <person name="Schreiber L."/>
            <person name="Finster K."/>
            <person name="Schramm A."/>
        </authorList>
    </citation>
    <scope>NUCLEOTIDE SEQUENCE [LARGE SCALE GENOMIC DNA]</scope>
    <source>
        <strain evidence="2 3">MEV2011</strain>
    </source>
</reference>
<organism evidence="2 3">
    <name type="scientific">Schinkia azotoformans MEV2011</name>
    <dbReference type="NCBI Taxonomy" id="1348973"/>
    <lineage>
        <taxon>Bacteria</taxon>
        <taxon>Bacillati</taxon>
        <taxon>Bacillota</taxon>
        <taxon>Bacilli</taxon>
        <taxon>Bacillales</taxon>
        <taxon>Bacillaceae</taxon>
        <taxon>Calidifontibacillus/Schinkia group</taxon>
        <taxon>Schinkia</taxon>
    </lineage>
</organism>